<name>A0AA88H1A0_ARTSF</name>
<accession>A0AA88H1A0</accession>
<dbReference type="SUPFAM" id="SSF56672">
    <property type="entry name" value="DNA/RNA polymerases"/>
    <property type="match status" value="1"/>
</dbReference>
<sequence length="260" mass="29333">MIIEISFFCGLDVLVKQAGTVEQNHEMPFIQKIKKDFADVFTSIGKLQGECTIHLKPGTVPTVHPVRCIPFTLHDKLKSELEQLEKQGIIQKVTTPMEWVHSIVTVEKQNGSPHLKHSANLDGLGGIVDDIIVSGKDDKNNRDLVCVLERARKEGVKFNPEKCIFGAPSIPYFGHVMTAEGIKPYLRKFQAIKDMPYPTSTEELMMFLGMVNFLSCYVPNLSTLNHSFRVRKAGYIRVERCSQVRDGKDQGFYLSEPSHI</sequence>
<dbReference type="PANTHER" id="PTHR37984:SF5">
    <property type="entry name" value="PROTEIN NYNRIN-LIKE"/>
    <property type="match status" value="1"/>
</dbReference>
<comment type="caution">
    <text evidence="1">The sequence shown here is derived from an EMBL/GenBank/DDBJ whole genome shotgun (WGS) entry which is preliminary data.</text>
</comment>
<dbReference type="InterPro" id="IPR050951">
    <property type="entry name" value="Retrovirus_Pol_polyprotein"/>
</dbReference>
<evidence type="ECO:0000313" key="2">
    <source>
        <dbReference type="Proteomes" id="UP001187531"/>
    </source>
</evidence>
<dbReference type="Proteomes" id="UP001187531">
    <property type="component" value="Unassembled WGS sequence"/>
</dbReference>
<dbReference type="GO" id="GO:0071897">
    <property type="term" value="P:DNA biosynthetic process"/>
    <property type="evidence" value="ECO:0007669"/>
    <property type="project" value="UniProtKB-ARBA"/>
</dbReference>
<evidence type="ECO:0000313" key="1">
    <source>
        <dbReference type="EMBL" id="KAK2701995.1"/>
    </source>
</evidence>
<dbReference type="Gene3D" id="3.30.70.270">
    <property type="match status" value="2"/>
</dbReference>
<dbReference type="EMBL" id="JAVRJZ010001049">
    <property type="protein sequence ID" value="KAK2701995.1"/>
    <property type="molecule type" value="Genomic_DNA"/>
</dbReference>
<gene>
    <name evidence="1" type="ORF">QYM36_019382</name>
</gene>
<proteinExistence type="predicted"/>
<reference evidence="1" key="1">
    <citation type="submission" date="2023-07" db="EMBL/GenBank/DDBJ databases">
        <title>Chromosome-level genome assembly of Artemia franciscana.</title>
        <authorList>
            <person name="Jo E."/>
        </authorList>
    </citation>
    <scope>NUCLEOTIDE SEQUENCE</scope>
    <source>
        <tissue evidence="1">Whole body</tissue>
    </source>
</reference>
<keyword evidence="2" id="KW-1185">Reference proteome</keyword>
<protein>
    <submittedName>
        <fullName evidence="1">Uncharacterized protein</fullName>
    </submittedName>
</protein>
<dbReference type="PANTHER" id="PTHR37984">
    <property type="entry name" value="PROTEIN CBG26694"/>
    <property type="match status" value="1"/>
</dbReference>
<organism evidence="1 2">
    <name type="scientific">Artemia franciscana</name>
    <name type="common">Brine shrimp</name>
    <name type="synonym">Artemia sanfranciscana</name>
    <dbReference type="NCBI Taxonomy" id="6661"/>
    <lineage>
        <taxon>Eukaryota</taxon>
        <taxon>Metazoa</taxon>
        <taxon>Ecdysozoa</taxon>
        <taxon>Arthropoda</taxon>
        <taxon>Crustacea</taxon>
        <taxon>Branchiopoda</taxon>
        <taxon>Anostraca</taxon>
        <taxon>Artemiidae</taxon>
        <taxon>Artemia</taxon>
    </lineage>
</organism>
<dbReference type="InterPro" id="IPR043502">
    <property type="entry name" value="DNA/RNA_pol_sf"/>
</dbReference>
<dbReference type="InterPro" id="IPR043128">
    <property type="entry name" value="Rev_trsase/Diguanyl_cyclase"/>
</dbReference>
<dbReference type="Gene3D" id="3.10.10.10">
    <property type="entry name" value="HIV Type 1 Reverse Transcriptase, subunit A, domain 1"/>
    <property type="match status" value="1"/>
</dbReference>
<dbReference type="AlphaFoldDB" id="A0AA88H1A0"/>